<organism evidence="2 3">
    <name type="scientific">Podospora fimiseda</name>
    <dbReference type="NCBI Taxonomy" id="252190"/>
    <lineage>
        <taxon>Eukaryota</taxon>
        <taxon>Fungi</taxon>
        <taxon>Dikarya</taxon>
        <taxon>Ascomycota</taxon>
        <taxon>Pezizomycotina</taxon>
        <taxon>Sordariomycetes</taxon>
        <taxon>Sordariomycetidae</taxon>
        <taxon>Sordariales</taxon>
        <taxon>Podosporaceae</taxon>
        <taxon>Podospora</taxon>
    </lineage>
</organism>
<feature type="region of interest" description="Disordered" evidence="1">
    <location>
        <begin position="1"/>
        <end position="66"/>
    </location>
</feature>
<keyword evidence="3" id="KW-1185">Reference proteome</keyword>
<evidence type="ECO:0000313" key="2">
    <source>
        <dbReference type="EMBL" id="KAK4223578.1"/>
    </source>
</evidence>
<feature type="compositionally biased region" description="Low complexity" evidence="1">
    <location>
        <begin position="29"/>
        <end position="41"/>
    </location>
</feature>
<feature type="compositionally biased region" description="Pro residues" evidence="1">
    <location>
        <begin position="55"/>
        <end position="65"/>
    </location>
</feature>
<protein>
    <submittedName>
        <fullName evidence="2">Uncharacterized protein</fullName>
    </submittedName>
</protein>
<name>A0AAN7GSJ6_9PEZI</name>
<reference evidence="2" key="1">
    <citation type="journal article" date="2023" name="Mol. Phylogenet. Evol.">
        <title>Genome-scale phylogeny and comparative genomics of the fungal order Sordariales.</title>
        <authorList>
            <person name="Hensen N."/>
            <person name="Bonometti L."/>
            <person name="Westerberg I."/>
            <person name="Brannstrom I.O."/>
            <person name="Guillou S."/>
            <person name="Cros-Aarteil S."/>
            <person name="Calhoun S."/>
            <person name="Haridas S."/>
            <person name="Kuo A."/>
            <person name="Mondo S."/>
            <person name="Pangilinan J."/>
            <person name="Riley R."/>
            <person name="LaButti K."/>
            <person name="Andreopoulos B."/>
            <person name="Lipzen A."/>
            <person name="Chen C."/>
            <person name="Yan M."/>
            <person name="Daum C."/>
            <person name="Ng V."/>
            <person name="Clum A."/>
            <person name="Steindorff A."/>
            <person name="Ohm R.A."/>
            <person name="Martin F."/>
            <person name="Silar P."/>
            <person name="Natvig D.O."/>
            <person name="Lalanne C."/>
            <person name="Gautier V."/>
            <person name="Ament-Velasquez S.L."/>
            <person name="Kruys A."/>
            <person name="Hutchinson M.I."/>
            <person name="Powell A.J."/>
            <person name="Barry K."/>
            <person name="Miller A.N."/>
            <person name="Grigoriev I.V."/>
            <person name="Debuchy R."/>
            <person name="Gladieux P."/>
            <person name="Hiltunen Thoren M."/>
            <person name="Johannesson H."/>
        </authorList>
    </citation>
    <scope>NUCLEOTIDE SEQUENCE</scope>
    <source>
        <strain evidence="2">CBS 990.96</strain>
    </source>
</reference>
<evidence type="ECO:0000256" key="1">
    <source>
        <dbReference type="SAM" id="MobiDB-lite"/>
    </source>
</evidence>
<sequence>MAAFDPIEFYGISPNRDVPLLRETRERSSSSSSTCSSISLEAGPISHDTLLSPHPTQPDPLPTSTPTPITLEPEDMVWNIEKSAYISTVIPTTTGPPPLERFVESHERHEQLALALLSVRRKGSHQRHPSHQYTRPIMTDNISINRYLTDNSDQEHERLAYMLERRPAPQPEHGSTQSTGESPGSSISLREETTSRLEAGSEDDGDDIGRIDEEMVQRVLREIKSIRRGEGRLRVRRAVIARKKSSK</sequence>
<accession>A0AAN7GSJ6</accession>
<dbReference type="AlphaFoldDB" id="A0AAN7GSJ6"/>
<feature type="compositionally biased region" description="Basic and acidic residues" evidence="1">
    <location>
        <begin position="19"/>
        <end position="28"/>
    </location>
</feature>
<reference evidence="2" key="2">
    <citation type="submission" date="2023-05" db="EMBL/GenBank/DDBJ databases">
        <authorList>
            <consortium name="Lawrence Berkeley National Laboratory"/>
            <person name="Steindorff A."/>
            <person name="Hensen N."/>
            <person name="Bonometti L."/>
            <person name="Westerberg I."/>
            <person name="Brannstrom I.O."/>
            <person name="Guillou S."/>
            <person name="Cros-Aarteil S."/>
            <person name="Calhoun S."/>
            <person name="Haridas S."/>
            <person name="Kuo A."/>
            <person name="Mondo S."/>
            <person name="Pangilinan J."/>
            <person name="Riley R."/>
            <person name="Labutti K."/>
            <person name="Andreopoulos B."/>
            <person name="Lipzen A."/>
            <person name="Chen C."/>
            <person name="Yanf M."/>
            <person name="Daum C."/>
            <person name="Ng V."/>
            <person name="Clum A."/>
            <person name="Ohm R."/>
            <person name="Martin F."/>
            <person name="Silar P."/>
            <person name="Natvig D."/>
            <person name="Lalanne C."/>
            <person name="Gautier V."/>
            <person name="Ament-Velasquez S.L."/>
            <person name="Kruys A."/>
            <person name="Hutchinson M.I."/>
            <person name="Powell A.J."/>
            <person name="Barry K."/>
            <person name="Miller A.N."/>
            <person name="Grigoriev I.V."/>
            <person name="Debuchy R."/>
            <person name="Gladieux P."/>
            <person name="Thoren M.H."/>
            <person name="Johannesson H."/>
        </authorList>
    </citation>
    <scope>NUCLEOTIDE SEQUENCE</scope>
    <source>
        <strain evidence="2">CBS 990.96</strain>
    </source>
</reference>
<dbReference type="EMBL" id="MU865422">
    <property type="protein sequence ID" value="KAK4223578.1"/>
    <property type="molecule type" value="Genomic_DNA"/>
</dbReference>
<dbReference type="Proteomes" id="UP001301958">
    <property type="component" value="Unassembled WGS sequence"/>
</dbReference>
<feature type="region of interest" description="Disordered" evidence="1">
    <location>
        <begin position="168"/>
        <end position="212"/>
    </location>
</feature>
<evidence type="ECO:0000313" key="3">
    <source>
        <dbReference type="Proteomes" id="UP001301958"/>
    </source>
</evidence>
<comment type="caution">
    <text evidence="2">The sequence shown here is derived from an EMBL/GenBank/DDBJ whole genome shotgun (WGS) entry which is preliminary data.</text>
</comment>
<gene>
    <name evidence="2" type="ORF">QBC38DRAFT_487447</name>
</gene>
<feature type="compositionally biased region" description="Polar residues" evidence="1">
    <location>
        <begin position="173"/>
        <end position="188"/>
    </location>
</feature>
<proteinExistence type="predicted"/>